<dbReference type="Pfam" id="PF00460">
    <property type="entry name" value="Flg_bb_rod"/>
    <property type="match status" value="1"/>
</dbReference>
<keyword evidence="5" id="KW-0964">Secreted</keyword>
<keyword evidence="11" id="KW-0282">Flagellum</keyword>
<evidence type="ECO:0000313" key="12">
    <source>
        <dbReference type="Proteomes" id="UP000189733"/>
    </source>
</evidence>
<dbReference type="InterPro" id="IPR019776">
    <property type="entry name" value="Flagellar_basal_body_rod_CS"/>
</dbReference>
<dbReference type="GO" id="GO:0005198">
    <property type="term" value="F:structural molecule activity"/>
    <property type="evidence" value="ECO:0007669"/>
    <property type="project" value="InterPro"/>
</dbReference>
<dbReference type="InterPro" id="IPR001444">
    <property type="entry name" value="Flag_bb_rod_N"/>
</dbReference>
<dbReference type="PANTHER" id="PTHR30033">
    <property type="entry name" value="FLAGELLAR HOOK-ASSOCIATED PROTEIN 1"/>
    <property type="match status" value="1"/>
</dbReference>
<sequence>MSIGTIFDIARKGLFASQSAINVTGSNISNVNTPGYSRRRVNLEESLSLDFRPGQLGTGVDSVEVARYFDDFIEHQYTVKVAERNRYDALWQNLRSVDNLFNESETRGINTTLDQFWSDWDTLSSPGADSAKREQLIGNTQSLLNSIKSTQADLERMKQQMNGFIGQEVGEVNQLLEQIADLNKQIAMHHDPGRNNANALLDQRAQLVREVSQRIDVSYIDNGSGDFSVITKAGQTLVDGGEVYSLSFEGPRAEKSLSSASSFDGDIYFEGLDDEEYTIEVVKGGAPGAGAEFRVSLDGGRTWMTDEGGNEKHFAAQTDADGRVQVGDLKIWFGPSEGSSTMSGNLAAKDTFTITPKNGLYWHQTTSKEVNITPLMTQNGIDDSSRLTGGSLAGYFNFRDEYVGDYQDRLDTLANTLIWEVNRQHSQGAGTEKFASVTGTYAAEHTDVPLSADDSGLDFGKRLQSGNLQIFVYNKSDGSVATSGSLNFSSTPGATENFDPSKHSLEDVRDAVNRSYGGKVQAKITDGRLQISSTDPDSEIAFGSDTTGLLAGLGINTFFDGTSANDIAMNSVIAANTGFIATGHINGGGEANLGDNTTAKNIAGLRIKQVDFGGHMETLNQFYGDLVGRVGSDTAGAKYNFEFHNTLATELGTRQDEVAGVNLDEELSNLIRYQHSYTAAAKLITTADELMQTIIGLKN</sequence>
<evidence type="ECO:0000313" key="11">
    <source>
        <dbReference type="EMBL" id="SKA72871.1"/>
    </source>
</evidence>
<proteinExistence type="inferred from homology"/>
<dbReference type="InterPro" id="IPR053927">
    <property type="entry name" value="FlgK_helical"/>
</dbReference>
<evidence type="ECO:0000259" key="9">
    <source>
        <dbReference type="Pfam" id="PF06429"/>
    </source>
</evidence>
<evidence type="ECO:0000259" key="10">
    <source>
        <dbReference type="Pfam" id="PF22638"/>
    </source>
</evidence>
<dbReference type="Pfam" id="PF06429">
    <property type="entry name" value="Flg_bbr_C"/>
    <property type="match status" value="1"/>
</dbReference>
<dbReference type="Pfam" id="PF22638">
    <property type="entry name" value="FlgK_D1"/>
    <property type="match status" value="2"/>
</dbReference>
<keyword evidence="7" id="KW-0175">Coiled coil</keyword>
<dbReference type="SUPFAM" id="SSF64518">
    <property type="entry name" value="Phase 1 flagellin"/>
    <property type="match status" value="1"/>
</dbReference>
<protein>
    <recommendedName>
        <fullName evidence="4">Flagellar hook-associated protein 1</fullName>
    </recommendedName>
</protein>
<feature type="domain" description="Flagellar hook-associated protein FlgK helical" evidence="10">
    <location>
        <begin position="369"/>
        <end position="431"/>
    </location>
</feature>
<keyword evidence="11" id="KW-0969">Cilium</keyword>
<dbReference type="InterPro" id="IPR002371">
    <property type="entry name" value="FlgK"/>
</dbReference>
<dbReference type="AlphaFoldDB" id="A0A1T4W854"/>
<reference evidence="11 12" key="1">
    <citation type="submission" date="2017-02" db="EMBL/GenBank/DDBJ databases">
        <authorList>
            <person name="Peterson S.W."/>
        </authorList>
    </citation>
    <scope>NUCLEOTIDE SEQUENCE [LARGE SCALE GENOMIC DNA]</scope>
    <source>
        <strain evidence="11 12">DSM 18034</strain>
    </source>
</reference>
<dbReference type="STRING" id="1121442.SAMN02745702_01723"/>
<dbReference type="EMBL" id="FUYA01000005">
    <property type="protein sequence ID" value="SKA72871.1"/>
    <property type="molecule type" value="Genomic_DNA"/>
</dbReference>
<dbReference type="RefSeq" id="WP_078685011.1">
    <property type="nucleotide sequence ID" value="NZ_FUYA01000005.1"/>
</dbReference>
<accession>A0A1T4W854</accession>
<keyword evidence="12" id="KW-1185">Reference proteome</keyword>
<gene>
    <name evidence="11" type="ORF">SAMN02745702_01723</name>
</gene>
<dbReference type="PANTHER" id="PTHR30033:SF1">
    <property type="entry name" value="FLAGELLAR HOOK-ASSOCIATED PROTEIN 1"/>
    <property type="match status" value="1"/>
</dbReference>
<evidence type="ECO:0000256" key="5">
    <source>
        <dbReference type="ARBA" id="ARBA00022525"/>
    </source>
</evidence>
<dbReference type="InterPro" id="IPR010930">
    <property type="entry name" value="Flg_bb/hook_C_dom"/>
</dbReference>
<feature type="domain" description="Flagellar basal-body/hook protein C-terminal" evidence="9">
    <location>
        <begin position="657"/>
        <end position="697"/>
    </location>
</feature>
<name>A0A1T4W854_9BACT</name>
<evidence type="ECO:0000256" key="1">
    <source>
        <dbReference type="ARBA" id="ARBA00004365"/>
    </source>
</evidence>
<dbReference type="GO" id="GO:0009424">
    <property type="term" value="C:bacterial-type flagellum hook"/>
    <property type="evidence" value="ECO:0007669"/>
    <property type="project" value="InterPro"/>
</dbReference>
<feature type="coiled-coil region" evidence="7">
    <location>
        <begin position="140"/>
        <end position="185"/>
    </location>
</feature>
<organism evidence="11 12">
    <name type="scientific">Desulfobaculum bizertense DSM 18034</name>
    <dbReference type="NCBI Taxonomy" id="1121442"/>
    <lineage>
        <taxon>Bacteria</taxon>
        <taxon>Pseudomonadati</taxon>
        <taxon>Thermodesulfobacteriota</taxon>
        <taxon>Desulfovibrionia</taxon>
        <taxon>Desulfovibrionales</taxon>
        <taxon>Desulfovibrionaceae</taxon>
        <taxon>Desulfobaculum</taxon>
    </lineage>
</organism>
<keyword evidence="6" id="KW-0975">Bacterial flagellum</keyword>
<evidence type="ECO:0000256" key="7">
    <source>
        <dbReference type="SAM" id="Coils"/>
    </source>
</evidence>
<dbReference type="GO" id="GO:0044780">
    <property type="term" value="P:bacterial-type flagellum assembly"/>
    <property type="evidence" value="ECO:0007669"/>
    <property type="project" value="InterPro"/>
</dbReference>
<keyword evidence="11" id="KW-0966">Cell projection</keyword>
<evidence type="ECO:0000259" key="8">
    <source>
        <dbReference type="Pfam" id="PF00460"/>
    </source>
</evidence>
<comment type="similarity">
    <text evidence="3">Belongs to the flagella basal body rod proteins family.</text>
</comment>
<evidence type="ECO:0000256" key="4">
    <source>
        <dbReference type="ARBA" id="ARBA00016244"/>
    </source>
</evidence>
<dbReference type="GO" id="GO:0005576">
    <property type="term" value="C:extracellular region"/>
    <property type="evidence" value="ECO:0007669"/>
    <property type="project" value="UniProtKB-SubCell"/>
</dbReference>
<dbReference type="NCBIfam" id="TIGR02492">
    <property type="entry name" value="flgK_ends"/>
    <property type="match status" value="1"/>
</dbReference>
<feature type="domain" description="Flagellar basal body rod protein N-terminal" evidence="8">
    <location>
        <begin position="8"/>
        <end position="36"/>
    </location>
</feature>
<evidence type="ECO:0000256" key="6">
    <source>
        <dbReference type="ARBA" id="ARBA00023143"/>
    </source>
</evidence>
<dbReference type="Proteomes" id="UP000189733">
    <property type="component" value="Unassembled WGS sequence"/>
</dbReference>
<feature type="domain" description="Flagellar hook-associated protein FlgK helical" evidence="10">
    <location>
        <begin position="95"/>
        <end position="256"/>
    </location>
</feature>
<evidence type="ECO:0000256" key="3">
    <source>
        <dbReference type="ARBA" id="ARBA00009677"/>
    </source>
</evidence>
<evidence type="ECO:0000256" key="2">
    <source>
        <dbReference type="ARBA" id="ARBA00004613"/>
    </source>
</evidence>
<dbReference type="PROSITE" id="PS00588">
    <property type="entry name" value="FLAGELLA_BB_ROD"/>
    <property type="match status" value="1"/>
</dbReference>
<comment type="subcellular location">
    <subcellularLocation>
        <location evidence="1">Bacterial flagellum</location>
    </subcellularLocation>
    <subcellularLocation>
        <location evidence="2">Secreted</location>
    </subcellularLocation>
</comment>
<dbReference type="OrthoDB" id="9802553at2"/>
<dbReference type="PRINTS" id="PR01005">
    <property type="entry name" value="FLGHOOKAP1"/>
</dbReference>